<reference evidence="4" key="3">
    <citation type="submission" date="2021-08" db="EMBL/GenBank/DDBJ databases">
        <authorList>
            <person name="Tani A."/>
            <person name="Ola A."/>
            <person name="Ogura Y."/>
            <person name="Katsura K."/>
            <person name="Hayashi T."/>
        </authorList>
    </citation>
    <scope>NUCLEOTIDE SEQUENCE</scope>
    <source>
        <strain evidence="4">DSM 21893</strain>
    </source>
</reference>
<geneLocation type="plasmid" evidence="3">
    <name>1</name>
</geneLocation>
<proteinExistence type="predicted"/>
<sequence length="177" mass="19621">MPAGHPDGGQWTDGGAGDGYDSGDDARIVYVSDDLNRRYTVEISEEEVRGGHTLREHVGKTDAQLLARIQASKRTFPVVTYGLRRDGSFESIETANDLVNRTLEQNASEVDDVATGKRDDAFIKSRFGYRTGREAYTAGQLEPYLRTTYGVGMYIVHDPGSPRGYRIHTAYPRNDGD</sequence>
<reference evidence="3" key="2">
    <citation type="submission" date="2019-12" db="EMBL/GenBank/DDBJ databases">
        <authorList>
            <person name="Cremers G."/>
        </authorList>
    </citation>
    <scope>NUCLEOTIDE SEQUENCE</scope>
    <source>
        <strain evidence="3">Mbul2</strain>
        <plasmid evidence="3">1</plasmid>
    </source>
</reference>
<evidence type="ECO:0000313" key="4">
    <source>
        <dbReference type="EMBL" id="GJD38649.1"/>
    </source>
</evidence>
<evidence type="ECO:0000256" key="1">
    <source>
        <dbReference type="SAM" id="MobiDB-lite"/>
    </source>
</evidence>
<organism evidence="3">
    <name type="scientific">Methylobacterium bullatum</name>
    <dbReference type="NCBI Taxonomy" id="570505"/>
    <lineage>
        <taxon>Bacteria</taxon>
        <taxon>Pseudomonadati</taxon>
        <taxon>Pseudomonadota</taxon>
        <taxon>Alphaproteobacteria</taxon>
        <taxon>Hyphomicrobiales</taxon>
        <taxon>Methylobacteriaceae</taxon>
        <taxon>Methylobacterium</taxon>
    </lineage>
</organism>
<dbReference type="AlphaFoldDB" id="A0A679JJJ5"/>
<evidence type="ECO:0000313" key="3">
    <source>
        <dbReference type="EMBL" id="CAA2139948.1"/>
    </source>
</evidence>
<dbReference type="RefSeq" id="WP_238253795.1">
    <property type="nucleotide sequence ID" value="NZ_BPQF01000007.1"/>
</dbReference>
<evidence type="ECO:0000313" key="5">
    <source>
        <dbReference type="Proteomes" id="UP001055307"/>
    </source>
</evidence>
<name>A0A679JJJ5_9HYPH</name>
<reference evidence="4" key="1">
    <citation type="journal article" date="2016" name="Front. Microbiol.">
        <title>Genome Sequence of the Piezophilic, Mesophilic Sulfate-Reducing Bacterium Desulfovibrio indicus J2T.</title>
        <authorList>
            <person name="Cao J."/>
            <person name="Maignien L."/>
            <person name="Shao Z."/>
            <person name="Alain K."/>
            <person name="Jebbar M."/>
        </authorList>
    </citation>
    <scope>NUCLEOTIDE SEQUENCE</scope>
    <source>
        <strain evidence="4">DSM 21893</strain>
    </source>
</reference>
<evidence type="ECO:0000259" key="2">
    <source>
        <dbReference type="Pfam" id="PF18431"/>
    </source>
</evidence>
<keyword evidence="5" id="KW-1185">Reference proteome</keyword>
<accession>A0A679JJJ5</accession>
<gene>
    <name evidence="3" type="ORF">MBLL_01871</name>
    <name evidence="4" type="ORF">OICFNHDK_1094</name>
</gene>
<feature type="domain" description="Bacterial CdiA-CT RNAse A" evidence="2">
    <location>
        <begin position="51"/>
        <end position="172"/>
    </location>
</feature>
<feature type="compositionally biased region" description="Gly residues" evidence="1">
    <location>
        <begin position="11"/>
        <end position="20"/>
    </location>
</feature>
<feature type="region of interest" description="Disordered" evidence="1">
    <location>
        <begin position="1"/>
        <end position="23"/>
    </location>
</feature>
<protein>
    <recommendedName>
        <fullName evidence="2">Bacterial CdiA-CT RNAse A domain-containing protein</fullName>
    </recommendedName>
</protein>
<dbReference type="EMBL" id="LR743510">
    <property type="protein sequence ID" value="CAA2139948.1"/>
    <property type="molecule type" value="Genomic_DNA"/>
</dbReference>
<dbReference type="Pfam" id="PF18431">
    <property type="entry name" value="RNAse_A_bac"/>
    <property type="match status" value="1"/>
</dbReference>
<dbReference type="InterPro" id="IPR041436">
    <property type="entry name" value="RNAse_A_bac"/>
</dbReference>
<keyword evidence="3" id="KW-0614">Plasmid</keyword>
<dbReference type="EMBL" id="BPQF01000007">
    <property type="protein sequence ID" value="GJD38649.1"/>
    <property type="molecule type" value="Genomic_DNA"/>
</dbReference>
<dbReference type="Proteomes" id="UP001055307">
    <property type="component" value="Unassembled WGS sequence"/>
</dbReference>